<dbReference type="Proteomes" id="UP000193307">
    <property type="component" value="Unassembled WGS sequence"/>
</dbReference>
<proteinExistence type="predicted"/>
<accession>A0A1Y5SVI6</accession>
<feature type="binding site" evidence="6">
    <location>
        <begin position="229"/>
        <end position="230"/>
    </location>
    <ligand>
        <name>S-adenosyl-L-methionine</name>
        <dbReference type="ChEBI" id="CHEBI:59789"/>
    </ligand>
</feature>
<dbReference type="SUPFAM" id="SSF53335">
    <property type="entry name" value="S-adenosyl-L-methionine-dependent methyltransferases"/>
    <property type="match status" value="1"/>
</dbReference>
<feature type="binding site" evidence="6">
    <location>
        <begin position="212"/>
        <end position="213"/>
    </location>
    <ligand>
        <name>S-adenosyl-L-methionine</name>
        <dbReference type="ChEBI" id="CHEBI:59789"/>
    </ligand>
</feature>
<dbReference type="PRINTS" id="PR00996">
    <property type="entry name" value="CHERMTFRASE"/>
</dbReference>
<dbReference type="Pfam" id="PF01739">
    <property type="entry name" value="CheR"/>
    <property type="match status" value="1"/>
</dbReference>
<evidence type="ECO:0000256" key="2">
    <source>
        <dbReference type="ARBA" id="ARBA00022603"/>
    </source>
</evidence>
<dbReference type="PANTHER" id="PTHR24422">
    <property type="entry name" value="CHEMOTAXIS PROTEIN METHYLTRANSFERASE"/>
    <property type="match status" value="1"/>
</dbReference>
<dbReference type="InterPro" id="IPR029063">
    <property type="entry name" value="SAM-dependent_MTases_sf"/>
</dbReference>
<organism evidence="8 9">
    <name type="scientific">Pacificibacter marinus</name>
    <dbReference type="NCBI Taxonomy" id="658057"/>
    <lineage>
        <taxon>Bacteria</taxon>
        <taxon>Pseudomonadati</taxon>
        <taxon>Pseudomonadota</taxon>
        <taxon>Alphaproteobacteria</taxon>
        <taxon>Rhodobacterales</taxon>
        <taxon>Roseobacteraceae</taxon>
        <taxon>Pacificibacter</taxon>
    </lineage>
</organism>
<dbReference type="EC" id="2.1.1.80" evidence="5"/>
<dbReference type="Gene3D" id="1.10.155.10">
    <property type="entry name" value="Chemotaxis receptor methyltransferase CheR, N-terminal domain"/>
    <property type="match status" value="1"/>
</dbReference>
<sequence length="302" mass="34703">MSHPKQKLKIESKLSEAAFERIAALAQSEAGIVLSKSKESMIKSRLTRRLRALKIESFDMYLDFLKNDSTESEMGHFISALTTNVSHFFREEHHFKALKNDILPLLNKKLSNGQRVRIWSAGCSNGQEPYSIAMTLLEFDPEIYRHDIKILATDIDPEVLGCAMDGKYSGTLTSGLEESYIKKYFSVQTEDNDDILSINADVKKLVSFRQLNLHSNWPMHGSFDVIFCRNVVIYFDDKTQDKLYRRFAEAMTNDSWLLLGHSERLGEKVADLFQSVGVTTYKPTKMQVKTPDQKQLESEQWR</sequence>
<evidence type="ECO:0000313" key="9">
    <source>
        <dbReference type="Proteomes" id="UP000193307"/>
    </source>
</evidence>
<dbReference type="AlphaFoldDB" id="A0A1Y5SVI6"/>
<dbReference type="PANTHER" id="PTHR24422:SF19">
    <property type="entry name" value="CHEMOTAXIS PROTEIN METHYLTRANSFERASE"/>
    <property type="match status" value="1"/>
</dbReference>
<feature type="binding site" evidence="6">
    <location>
        <position position="86"/>
    </location>
    <ligand>
        <name>S-adenosyl-L-methionine</name>
        <dbReference type="ChEBI" id="CHEBI:59789"/>
    </ligand>
</feature>
<keyword evidence="2 5" id="KW-0489">Methyltransferase</keyword>
<dbReference type="InterPro" id="IPR022641">
    <property type="entry name" value="CheR_N"/>
</dbReference>
<dbReference type="InterPro" id="IPR000780">
    <property type="entry name" value="CheR_MeTrfase"/>
</dbReference>
<dbReference type="SUPFAM" id="SSF47757">
    <property type="entry name" value="Chemotaxis receptor methyltransferase CheR, N-terminal domain"/>
    <property type="match status" value="1"/>
</dbReference>
<dbReference type="PIRSF" id="PIRSF000410">
    <property type="entry name" value="CheR"/>
    <property type="match status" value="1"/>
</dbReference>
<evidence type="ECO:0000256" key="5">
    <source>
        <dbReference type="PIRNR" id="PIRNR000410"/>
    </source>
</evidence>
<dbReference type="InterPro" id="IPR050903">
    <property type="entry name" value="Bact_Chemotaxis_MeTrfase"/>
</dbReference>
<dbReference type="STRING" id="658057.SAMN04488032_10772"/>
<dbReference type="RefSeq" id="WP_085849527.1">
    <property type="nucleotide sequence ID" value="NZ_FNZV01000007.1"/>
</dbReference>
<dbReference type="InterPro" id="IPR026024">
    <property type="entry name" value="Chemotaxis_MeTrfase_CheR"/>
</dbReference>
<comment type="catalytic activity">
    <reaction evidence="1 5">
        <text>L-glutamyl-[protein] + S-adenosyl-L-methionine = [protein]-L-glutamate 5-O-methyl ester + S-adenosyl-L-homocysteine</text>
        <dbReference type="Rhea" id="RHEA:24452"/>
        <dbReference type="Rhea" id="RHEA-COMP:10208"/>
        <dbReference type="Rhea" id="RHEA-COMP:10311"/>
        <dbReference type="ChEBI" id="CHEBI:29973"/>
        <dbReference type="ChEBI" id="CHEBI:57856"/>
        <dbReference type="ChEBI" id="CHEBI:59789"/>
        <dbReference type="ChEBI" id="CHEBI:82795"/>
        <dbReference type="EC" id="2.1.1.80"/>
    </reaction>
</comment>
<dbReference type="PROSITE" id="PS50123">
    <property type="entry name" value="CHER"/>
    <property type="match status" value="1"/>
</dbReference>
<evidence type="ECO:0000313" key="8">
    <source>
        <dbReference type="EMBL" id="SLN48981.1"/>
    </source>
</evidence>
<feature type="binding site" evidence="6">
    <location>
        <position position="84"/>
    </location>
    <ligand>
        <name>S-adenosyl-L-methionine</name>
        <dbReference type="ChEBI" id="CHEBI:59789"/>
    </ligand>
</feature>
<gene>
    <name evidence="8" type="primary">cheR</name>
    <name evidence="8" type="ORF">PAM7971_02393</name>
</gene>
<dbReference type="GO" id="GO:0032259">
    <property type="term" value="P:methylation"/>
    <property type="evidence" value="ECO:0007669"/>
    <property type="project" value="UniProtKB-KW"/>
</dbReference>
<evidence type="ECO:0000256" key="6">
    <source>
        <dbReference type="PIRSR" id="PIRSR000410-1"/>
    </source>
</evidence>
<keyword evidence="4 5" id="KW-0949">S-adenosyl-L-methionine</keyword>
<dbReference type="Gene3D" id="3.40.50.150">
    <property type="entry name" value="Vaccinia Virus protein VP39"/>
    <property type="match status" value="1"/>
</dbReference>
<keyword evidence="3 5" id="KW-0808">Transferase</keyword>
<dbReference type="Pfam" id="PF03705">
    <property type="entry name" value="CheR_N"/>
    <property type="match status" value="1"/>
</dbReference>
<protein>
    <recommendedName>
        <fullName evidence="5">Chemotaxis protein methyltransferase</fullName>
        <ecNumber evidence="5">2.1.1.80</ecNumber>
    </recommendedName>
</protein>
<dbReference type="InterPro" id="IPR022642">
    <property type="entry name" value="CheR_C"/>
</dbReference>
<evidence type="ECO:0000256" key="3">
    <source>
        <dbReference type="ARBA" id="ARBA00022679"/>
    </source>
</evidence>
<evidence type="ECO:0000256" key="1">
    <source>
        <dbReference type="ARBA" id="ARBA00001541"/>
    </source>
</evidence>
<evidence type="ECO:0000259" key="7">
    <source>
        <dbReference type="PROSITE" id="PS50123"/>
    </source>
</evidence>
<dbReference type="InterPro" id="IPR036804">
    <property type="entry name" value="CheR_N_sf"/>
</dbReference>
<evidence type="ECO:0000256" key="4">
    <source>
        <dbReference type="ARBA" id="ARBA00022691"/>
    </source>
</evidence>
<feature type="binding site" evidence="6">
    <location>
        <position position="154"/>
    </location>
    <ligand>
        <name>S-adenosyl-L-methionine</name>
        <dbReference type="ChEBI" id="CHEBI:59789"/>
    </ligand>
</feature>
<reference evidence="8 9" key="1">
    <citation type="submission" date="2017-03" db="EMBL/GenBank/DDBJ databases">
        <authorList>
            <person name="Afonso C.L."/>
            <person name="Miller P.J."/>
            <person name="Scott M.A."/>
            <person name="Spackman E."/>
            <person name="Goraichik I."/>
            <person name="Dimitrov K.M."/>
            <person name="Suarez D.L."/>
            <person name="Swayne D.E."/>
        </authorList>
    </citation>
    <scope>NUCLEOTIDE SEQUENCE [LARGE SCALE GENOMIC DNA]</scope>
    <source>
        <strain evidence="8 9">CECT 7971</strain>
    </source>
</reference>
<dbReference type="EMBL" id="FWFW01000007">
    <property type="protein sequence ID" value="SLN48981.1"/>
    <property type="molecule type" value="Genomic_DNA"/>
</dbReference>
<feature type="domain" description="CheR-type methyltransferase" evidence="7">
    <location>
        <begin position="7"/>
        <end position="286"/>
    </location>
</feature>
<dbReference type="OrthoDB" id="9816309at2"/>
<dbReference type="SMART" id="SM00138">
    <property type="entry name" value="MeTrc"/>
    <property type="match status" value="1"/>
</dbReference>
<feature type="binding site" evidence="6">
    <location>
        <position position="128"/>
    </location>
    <ligand>
        <name>S-adenosyl-L-methionine</name>
        <dbReference type="ChEBI" id="CHEBI:59789"/>
    </ligand>
</feature>
<keyword evidence="9" id="KW-1185">Reference proteome</keyword>
<name>A0A1Y5SVI6_9RHOB</name>
<dbReference type="GO" id="GO:0008983">
    <property type="term" value="F:protein-glutamate O-methyltransferase activity"/>
    <property type="evidence" value="ECO:0007669"/>
    <property type="project" value="UniProtKB-EC"/>
</dbReference>
<feature type="binding site" evidence="6">
    <location>
        <position position="90"/>
    </location>
    <ligand>
        <name>S-adenosyl-L-methionine</name>
        <dbReference type="ChEBI" id="CHEBI:59789"/>
    </ligand>
</feature>
<comment type="function">
    <text evidence="5">Methylation of the membrane-bound methyl-accepting chemotaxis proteins (MCP) to form gamma-glutamyl methyl ester residues in MCP.</text>
</comment>